<dbReference type="Proteomes" id="UP000799755">
    <property type="component" value="Unassembled WGS sequence"/>
</dbReference>
<evidence type="ECO:0000313" key="2">
    <source>
        <dbReference type="Proteomes" id="UP000799755"/>
    </source>
</evidence>
<evidence type="ECO:0000313" key="1">
    <source>
        <dbReference type="EMBL" id="KAF2468848.1"/>
    </source>
</evidence>
<proteinExistence type="predicted"/>
<comment type="caution">
    <text evidence="1">The sequence shown here is derived from an EMBL/GenBank/DDBJ whole genome shotgun (WGS) entry which is preliminary data.</text>
</comment>
<accession>A0ACB6QQK3</accession>
<gene>
    <name evidence="1" type="ORF">BDR25DRAFT_53570</name>
</gene>
<name>A0ACB6QQK3_9PLEO</name>
<organism evidence="1 2">
    <name type="scientific">Lindgomyces ingoldianus</name>
    <dbReference type="NCBI Taxonomy" id="673940"/>
    <lineage>
        <taxon>Eukaryota</taxon>
        <taxon>Fungi</taxon>
        <taxon>Dikarya</taxon>
        <taxon>Ascomycota</taxon>
        <taxon>Pezizomycotina</taxon>
        <taxon>Dothideomycetes</taxon>
        <taxon>Pleosporomycetidae</taxon>
        <taxon>Pleosporales</taxon>
        <taxon>Lindgomycetaceae</taxon>
        <taxon>Lindgomyces</taxon>
    </lineage>
</organism>
<reference evidence="1" key="1">
    <citation type="journal article" date="2020" name="Stud. Mycol.">
        <title>101 Dothideomycetes genomes: a test case for predicting lifestyles and emergence of pathogens.</title>
        <authorList>
            <person name="Haridas S."/>
            <person name="Albert R."/>
            <person name="Binder M."/>
            <person name="Bloem J."/>
            <person name="Labutti K."/>
            <person name="Salamov A."/>
            <person name="Andreopoulos B."/>
            <person name="Baker S."/>
            <person name="Barry K."/>
            <person name="Bills G."/>
            <person name="Bluhm B."/>
            <person name="Cannon C."/>
            <person name="Castanera R."/>
            <person name="Culley D."/>
            <person name="Daum C."/>
            <person name="Ezra D."/>
            <person name="Gonzalez J."/>
            <person name="Henrissat B."/>
            <person name="Kuo A."/>
            <person name="Liang C."/>
            <person name="Lipzen A."/>
            <person name="Lutzoni F."/>
            <person name="Magnuson J."/>
            <person name="Mondo S."/>
            <person name="Nolan M."/>
            <person name="Ohm R."/>
            <person name="Pangilinan J."/>
            <person name="Park H.-J."/>
            <person name="Ramirez L."/>
            <person name="Alfaro M."/>
            <person name="Sun H."/>
            <person name="Tritt A."/>
            <person name="Yoshinaga Y."/>
            <person name="Zwiers L.-H."/>
            <person name="Turgeon B."/>
            <person name="Goodwin S."/>
            <person name="Spatafora J."/>
            <person name="Crous P."/>
            <person name="Grigoriev I."/>
        </authorList>
    </citation>
    <scope>NUCLEOTIDE SEQUENCE</scope>
    <source>
        <strain evidence="1">ATCC 200398</strain>
    </source>
</reference>
<protein>
    <submittedName>
        <fullName evidence="1">Uncharacterized protein</fullName>
    </submittedName>
</protein>
<keyword evidence="2" id="KW-1185">Reference proteome</keyword>
<sequence>MRLDVMGQQLGLPACTHDRGPCSRESQRWFDSLFPAERHASLFWNRHATSLFPASPGGTTATGSDEYHRAMQFTMQHQKSAGVAQPTAAPRRRLQQSACSIHPAQALTLLLFSLACTRPGLALRALDAAAASIRPASPQPSPQRGRGYSITAGCA</sequence>
<dbReference type="EMBL" id="MU003514">
    <property type="protein sequence ID" value="KAF2468848.1"/>
    <property type="molecule type" value="Genomic_DNA"/>
</dbReference>